<dbReference type="GO" id="GO:0005524">
    <property type="term" value="F:ATP binding"/>
    <property type="evidence" value="ECO:0007669"/>
    <property type="project" value="InterPro"/>
</dbReference>
<dbReference type="SMART" id="SM00382">
    <property type="entry name" value="AAA"/>
    <property type="match status" value="2"/>
</dbReference>
<dbReference type="InterPro" id="IPR027417">
    <property type="entry name" value="P-loop_NTPase"/>
</dbReference>
<dbReference type="Proteomes" id="UP000318288">
    <property type="component" value="Unassembled WGS sequence"/>
</dbReference>
<evidence type="ECO:0000313" key="6">
    <source>
        <dbReference type="Proteomes" id="UP000318288"/>
    </source>
</evidence>
<dbReference type="OrthoDB" id="9780677at2"/>
<comment type="catalytic activity">
    <reaction evidence="2">
        <text>arsenite(in) + ATP + H2O = arsenite(out) + ADP + phosphate + H(+)</text>
        <dbReference type="Rhea" id="RHEA:11348"/>
        <dbReference type="ChEBI" id="CHEBI:15377"/>
        <dbReference type="ChEBI" id="CHEBI:15378"/>
        <dbReference type="ChEBI" id="CHEBI:29242"/>
        <dbReference type="ChEBI" id="CHEBI:30616"/>
        <dbReference type="ChEBI" id="CHEBI:43474"/>
        <dbReference type="ChEBI" id="CHEBI:456216"/>
        <dbReference type="EC" id="7.3.2.7"/>
    </reaction>
</comment>
<evidence type="ECO:0000256" key="1">
    <source>
        <dbReference type="ARBA" id="ARBA00011040"/>
    </source>
</evidence>
<dbReference type="InterPro" id="IPR025723">
    <property type="entry name" value="ArsA/GET3_ATPase-like"/>
</dbReference>
<dbReference type="EMBL" id="SJPW01000011">
    <property type="protein sequence ID" value="TWU44604.1"/>
    <property type="molecule type" value="Genomic_DNA"/>
</dbReference>
<sequence>MQFLNQPTRNLFFTGKGGVGKTSMACASAVQLADRGLRVLLVSTDPASNLDEVLGTLLGSTPTPIESVPNLFAMNLDPEAAAHEYRERMVGPYRGVLPDAAVASMEEQFSGSCTLEIAAFDEFAKLLGDKEATSQFDHVVFDTAPTGHTLRLLTLPSAWSGYIENNTTGTSCLGPLAGLQAQTLIYKQTARALADGDCTTLVLVTRPEPSAFREAARTSSELQELGVRNQHLIVNGVFTSQTPTDEIATAMQRRGDEAVASMPDSIAGLDRSSVSLASSGLMGVDSLRRLGKPTDLTTDEDIEAPAIDSHPGGLGSLIDELAAVGHGVILAMGKGGVGKTTVAASVAVALAERGFDVHLSTTDPAAHVSATIAADELAGLTVGRIDPAQETADYTAEVMQTAGKDLDPQGKALLEEDLRSPCTEEIAVFRAFAKAVSEGADRFVVLDTAPTGHTILLLDSALAYHREVTRQASQMPESVEKLLPRLRDPDFTRVLVVTLPEATPVHEAARLQQDLRRAEIEPFAWVINQSLVPLAVTDPALRRRQHHELPFIDEVQQTLATRVALVPWQSEPPTGLAGLRRIVAADSTLTQ</sequence>
<dbReference type="InterPro" id="IPR003593">
    <property type="entry name" value="AAA+_ATPase"/>
</dbReference>
<gene>
    <name evidence="5" type="primary">arsA</name>
    <name evidence="5" type="ORF">Poly51_60350</name>
</gene>
<keyword evidence="6" id="KW-1185">Reference proteome</keyword>
<dbReference type="PANTHER" id="PTHR10803:SF3">
    <property type="entry name" value="ATPASE GET3"/>
    <property type="match status" value="1"/>
</dbReference>
<dbReference type="CDD" id="cd02035">
    <property type="entry name" value="ArsA"/>
    <property type="match status" value="2"/>
</dbReference>
<reference evidence="5 6" key="1">
    <citation type="submission" date="2019-02" db="EMBL/GenBank/DDBJ databases">
        <title>Deep-cultivation of Planctomycetes and their phenomic and genomic characterization uncovers novel biology.</title>
        <authorList>
            <person name="Wiegand S."/>
            <person name="Jogler M."/>
            <person name="Boedeker C."/>
            <person name="Pinto D."/>
            <person name="Vollmers J."/>
            <person name="Rivas-Marin E."/>
            <person name="Kohn T."/>
            <person name="Peeters S.H."/>
            <person name="Heuer A."/>
            <person name="Rast P."/>
            <person name="Oberbeckmann S."/>
            <person name="Bunk B."/>
            <person name="Jeske O."/>
            <person name="Meyerdierks A."/>
            <person name="Storesund J.E."/>
            <person name="Kallscheuer N."/>
            <person name="Luecker S."/>
            <person name="Lage O.M."/>
            <person name="Pohl T."/>
            <person name="Merkel B.J."/>
            <person name="Hornburger P."/>
            <person name="Mueller R.-W."/>
            <person name="Bruemmer F."/>
            <person name="Labrenz M."/>
            <person name="Spormann A.M."/>
            <person name="Op Den Camp H."/>
            <person name="Overmann J."/>
            <person name="Amann R."/>
            <person name="Jetten M.S.M."/>
            <person name="Mascher T."/>
            <person name="Medema M.H."/>
            <person name="Devos D.P."/>
            <person name="Kaster A.-K."/>
            <person name="Ovreas L."/>
            <person name="Rohde M."/>
            <person name="Galperin M.Y."/>
            <person name="Jogler C."/>
        </authorList>
    </citation>
    <scope>NUCLEOTIDE SEQUENCE [LARGE SCALE GENOMIC DNA]</scope>
    <source>
        <strain evidence="5 6">Poly51</strain>
    </source>
</reference>
<dbReference type="Gene3D" id="3.40.50.300">
    <property type="entry name" value="P-loop containing nucleotide triphosphate hydrolases"/>
    <property type="match status" value="2"/>
</dbReference>
<protein>
    <recommendedName>
        <fullName evidence="3">arsenite-transporting ATPase</fullName>
        <ecNumber evidence="3">7.3.2.7</ecNumber>
    </recommendedName>
</protein>
<dbReference type="NCBIfam" id="TIGR00345">
    <property type="entry name" value="GET3_arsA_TRC40"/>
    <property type="match status" value="1"/>
</dbReference>
<dbReference type="AlphaFoldDB" id="A0A5C6E7P8"/>
<dbReference type="InterPro" id="IPR027541">
    <property type="entry name" value="Ars_ATPase"/>
</dbReference>
<dbReference type="PIRSF" id="PIRSF001327">
    <property type="entry name" value="Arsenical_pump-driving_ATPase"/>
    <property type="match status" value="1"/>
</dbReference>
<dbReference type="RefSeq" id="WP_146462412.1">
    <property type="nucleotide sequence ID" value="NZ_SJPW01000011.1"/>
</dbReference>
<dbReference type="SUPFAM" id="SSF52540">
    <property type="entry name" value="P-loop containing nucleoside triphosphate hydrolases"/>
    <property type="match status" value="2"/>
</dbReference>
<dbReference type="Pfam" id="PF02374">
    <property type="entry name" value="ArsA_ATPase"/>
    <property type="match status" value="3"/>
</dbReference>
<comment type="similarity">
    <text evidence="1">Belongs to the arsA ATPase family.</text>
</comment>
<name>A0A5C6E7P8_9BACT</name>
<evidence type="ECO:0000313" key="5">
    <source>
        <dbReference type="EMBL" id="TWU44604.1"/>
    </source>
</evidence>
<comment type="caution">
    <text evidence="5">The sequence shown here is derived from an EMBL/GenBank/DDBJ whole genome shotgun (WGS) entry which is preliminary data.</text>
</comment>
<dbReference type="InterPro" id="IPR016300">
    <property type="entry name" value="ATPase_ArsA/GET3"/>
</dbReference>
<dbReference type="GO" id="GO:0016887">
    <property type="term" value="F:ATP hydrolysis activity"/>
    <property type="evidence" value="ECO:0007669"/>
    <property type="project" value="InterPro"/>
</dbReference>
<dbReference type="EC" id="7.3.2.7" evidence="3"/>
<feature type="domain" description="AAA+ ATPase" evidence="4">
    <location>
        <begin position="325"/>
        <end position="519"/>
    </location>
</feature>
<feature type="domain" description="AAA+ ATPase" evidence="4">
    <location>
        <begin position="7"/>
        <end position="228"/>
    </location>
</feature>
<evidence type="ECO:0000259" key="4">
    <source>
        <dbReference type="SMART" id="SM00382"/>
    </source>
</evidence>
<dbReference type="NCBIfam" id="TIGR04291">
    <property type="entry name" value="arsen_driv_ArsA"/>
    <property type="match status" value="1"/>
</dbReference>
<evidence type="ECO:0000256" key="2">
    <source>
        <dbReference type="ARBA" id="ARBA00052296"/>
    </source>
</evidence>
<keyword evidence="5" id="KW-0378">Hydrolase</keyword>
<organism evidence="5 6">
    <name type="scientific">Rubripirellula tenax</name>
    <dbReference type="NCBI Taxonomy" id="2528015"/>
    <lineage>
        <taxon>Bacteria</taxon>
        <taxon>Pseudomonadati</taxon>
        <taxon>Planctomycetota</taxon>
        <taxon>Planctomycetia</taxon>
        <taxon>Pirellulales</taxon>
        <taxon>Pirellulaceae</taxon>
        <taxon>Rubripirellula</taxon>
    </lineage>
</organism>
<dbReference type="PANTHER" id="PTHR10803">
    <property type="entry name" value="ARSENICAL PUMP-DRIVING ATPASE ARSENITE-TRANSLOCATING ATPASE"/>
    <property type="match status" value="1"/>
</dbReference>
<accession>A0A5C6E7P8</accession>
<dbReference type="GO" id="GO:0015446">
    <property type="term" value="F:ATPase-coupled arsenite transmembrane transporter activity"/>
    <property type="evidence" value="ECO:0007669"/>
    <property type="project" value="UniProtKB-EC"/>
</dbReference>
<evidence type="ECO:0000256" key="3">
    <source>
        <dbReference type="ARBA" id="ARBA00066752"/>
    </source>
</evidence>
<proteinExistence type="inferred from homology"/>